<protein>
    <submittedName>
        <fullName evidence="1">Uncharacterized protein</fullName>
    </submittedName>
</protein>
<dbReference type="EMBL" id="BPLQ01011218">
    <property type="protein sequence ID" value="GIY56703.1"/>
    <property type="molecule type" value="Genomic_DNA"/>
</dbReference>
<proteinExistence type="predicted"/>
<accession>A0AAV4UFW7</accession>
<sequence length="145" mass="16213">DIINGRHLHLIIIFVSIKPIKLSPLVFGPCPWILDLPAKYAAAAEDRSLTVDENAYETVSLTGNDKEHEKFLSPLKRRTVKTPSTSNPEIPVVNSFTPLDQVTDMQTDDSQTTQNRMYPVMVNIADQNTKDITNLIESEFAIDSS</sequence>
<dbReference type="Proteomes" id="UP001054837">
    <property type="component" value="Unassembled WGS sequence"/>
</dbReference>
<reference evidence="1 2" key="1">
    <citation type="submission" date="2021-06" db="EMBL/GenBank/DDBJ databases">
        <title>Caerostris darwini draft genome.</title>
        <authorList>
            <person name="Kono N."/>
            <person name="Arakawa K."/>
        </authorList>
    </citation>
    <scope>NUCLEOTIDE SEQUENCE [LARGE SCALE GENOMIC DNA]</scope>
</reference>
<dbReference type="AlphaFoldDB" id="A0AAV4UFW7"/>
<gene>
    <name evidence="1" type="ORF">CDAR_591941</name>
</gene>
<feature type="non-terminal residue" evidence="1">
    <location>
        <position position="1"/>
    </location>
</feature>
<evidence type="ECO:0000313" key="1">
    <source>
        <dbReference type="EMBL" id="GIY56703.1"/>
    </source>
</evidence>
<evidence type="ECO:0000313" key="2">
    <source>
        <dbReference type="Proteomes" id="UP001054837"/>
    </source>
</evidence>
<name>A0AAV4UFW7_9ARAC</name>
<keyword evidence="2" id="KW-1185">Reference proteome</keyword>
<organism evidence="1 2">
    <name type="scientific">Caerostris darwini</name>
    <dbReference type="NCBI Taxonomy" id="1538125"/>
    <lineage>
        <taxon>Eukaryota</taxon>
        <taxon>Metazoa</taxon>
        <taxon>Ecdysozoa</taxon>
        <taxon>Arthropoda</taxon>
        <taxon>Chelicerata</taxon>
        <taxon>Arachnida</taxon>
        <taxon>Araneae</taxon>
        <taxon>Araneomorphae</taxon>
        <taxon>Entelegynae</taxon>
        <taxon>Araneoidea</taxon>
        <taxon>Araneidae</taxon>
        <taxon>Caerostris</taxon>
    </lineage>
</organism>
<comment type="caution">
    <text evidence="1">The sequence shown here is derived from an EMBL/GenBank/DDBJ whole genome shotgun (WGS) entry which is preliminary data.</text>
</comment>